<dbReference type="SUPFAM" id="SSF52058">
    <property type="entry name" value="L domain-like"/>
    <property type="match status" value="1"/>
</dbReference>
<dbReference type="InterPro" id="IPR001611">
    <property type="entry name" value="Leu-rich_rpt"/>
</dbReference>
<reference evidence="7" key="1">
    <citation type="journal article" date="2008" name="Nature">
        <title>The amphioxus genome and the evolution of the chordate karyotype.</title>
        <authorList>
            <consortium name="US DOE Joint Genome Institute (JGI-PGF)"/>
            <person name="Putnam N.H."/>
            <person name="Butts T."/>
            <person name="Ferrier D.E.K."/>
            <person name="Furlong R.F."/>
            <person name="Hellsten U."/>
            <person name="Kawashima T."/>
            <person name="Robinson-Rechavi M."/>
            <person name="Shoguchi E."/>
            <person name="Terry A."/>
            <person name="Yu J.-K."/>
            <person name="Benito-Gutierrez E.L."/>
            <person name="Dubchak I."/>
            <person name="Garcia-Fernandez J."/>
            <person name="Gibson-Brown J.J."/>
            <person name="Grigoriev I.V."/>
            <person name="Horton A.C."/>
            <person name="de Jong P.J."/>
            <person name="Jurka J."/>
            <person name="Kapitonov V.V."/>
            <person name="Kohara Y."/>
            <person name="Kuroki Y."/>
            <person name="Lindquist E."/>
            <person name="Lucas S."/>
            <person name="Osoegawa K."/>
            <person name="Pennacchio L.A."/>
            <person name="Salamov A.A."/>
            <person name="Satou Y."/>
            <person name="Sauka-Spengler T."/>
            <person name="Schmutz J."/>
            <person name="Shin-I T."/>
            <person name="Toyoda A."/>
            <person name="Bronner-Fraser M."/>
            <person name="Fujiyama A."/>
            <person name="Holland L.Z."/>
            <person name="Holland P.W.H."/>
            <person name="Satoh N."/>
            <person name="Rokhsar D.S."/>
        </authorList>
    </citation>
    <scope>NUCLEOTIDE SEQUENCE [LARGE SCALE GENOMIC DNA]</scope>
    <source>
        <strain evidence="7">S238N-H82</strain>
        <tissue evidence="7">Testes</tissue>
    </source>
</reference>
<proteinExistence type="predicted"/>
<evidence type="ECO:0000256" key="3">
    <source>
        <dbReference type="ARBA" id="ARBA00022737"/>
    </source>
</evidence>
<dbReference type="KEGG" id="bfo:118427924"/>
<keyword evidence="4" id="KW-0812">Transmembrane</keyword>
<dbReference type="InParanoid" id="C3ZDH1"/>
<dbReference type="eggNOG" id="KOG0619">
    <property type="taxonomic scope" value="Eukaryota"/>
</dbReference>
<dbReference type="EMBL" id="GG666612">
    <property type="protein sequence ID" value="EEN48777.1"/>
    <property type="molecule type" value="Genomic_DNA"/>
</dbReference>
<evidence type="ECO:0000256" key="1">
    <source>
        <dbReference type="ARBA" id="ARBA00022614"/>
    </source>
</evidence>
<reference evidence="8" key="2">
    <citation type="journal article" date="2020" name="Nat. Ecol. Evol.">
        <title>Deeply conserved synteny resolves early events in vertebrate evolution.</title>
        <authorList>
            <person name="Simakov O."/>
            <person name="Marletaz F."/>
            <person name="Yue J.X."/>
            <person name="O'Connell B."/>
            <person name="Jenkins J."/>
            <person name="Brandt A."/>
            <person name="Calef R."/>
            <person name="Tung C.H."/>
            <person name="Huang T.K."/>
            <person name="Schmutz J."/>
            <person name="Satoh N."/>
            <person name="Yu J.K."/>
            <person name="Putnam N.H."/>
            <person name="Green R.E."/>
            <person name="Rokhsar D.S."/>
        </authorList>
    </citation>
    <scope>NUCLEOTIDE SEQUENCE [LARGE SCALE GENOMIC DNA]</scope>
    <source>
        <strain evidence="8">S238N-H82</strain>
    </source>
</reference>
<dbReference type="AlphaFoldDB" id="C3ZDH1"/>
<evidence type="ECO:0000256" key="5">
    <source>
        <dbReference type="SAM" id="SignalP"/>
    </source>
</evidence>
<dbReference type="PANTHER" id="PTHR24369:SF210">
    <property type="entry name" value="CHAOPTIN-RELATED"/>
    <property type="match status" value="1"/>
</dbReference>
<keyword evidence="4" id="KW-1133">Transmembrane helix</keyword>
<dbReference type="Gene3D" id="3.80.10.10">
    <property type="entry name" value="Ribonuclease Inhibitor"/>
    <property type="match status" value="1"/>
</dbReference>
<dbReference type="Proteomes" id="UP000001554">
    <property type="component" value="Chromosome 12"/>
</dbReference>
<dbReference type="InterPro" id="IPR032675">
    <property type="entry name" value="LRR_dom_sf"/>
</dbReference>
<dbReference type="GeneID" id="118427924"/>
<evidence type="ECO:0000313" key="8">
    <source>
        <dbReference type="Proteomes" id="UP000001554"/>
    </source>
</evidence>
<evidence type="ECO:0000259" key="6">
    <source>
        <dbReference type="SMART" id="SM00082"/>
    </source>
</evidence>
<evidence type="ECO:0000313" key="7">
    <source>
        <dbReference type="EMBL" id="EEN48777.1"/>
    </source>
</evidence>
<protein>
    <submittedName>
        <fullName evidence="9">Slit homolog 3 protein-like</fullName>
    </submittedName>
</protein>
<keyword evidence="2 5" id="KW-0732">Signal</keyword>
<dbReference type="OMA" id="LPSKCYV"/>
<feature type="signal peptide" evidence="5">
    <location>
        <begin position="1"/>
        <end position="19"/>
    </location>
</feature>
<feature type="chain" id="PRO_5044729312" evidence="5">
    <location>
        <begin position="20"/>
        <end position="308"/>
    </location>
</feature>
<keyword evidence="3" id="KW-0677">Repeat</keyword>
<sequence>MATYLPCFLLVSLATVGSPDDSLPSKCYVEKFAMIEIICPNSNITALPSQLPRLVDTVCLQQNRIRTINLSRLGNVNKLNLSQNILTSFPWESLKHMKKITTLDVSHNRLSTVRLDLALKDLRRLKYVNLAYNKLATFSEANLGVSFRSVGPFAYRHIHGNPIRCDCRMAWLSQLARTFHHCLPFSCTAAVRNSLLFTSFVYSDVLMCDSPDSLKGVPVHSANLSSCPAVQETTTKTYLKVSPTNNTTGVIAASSVDEDWNENQIATWNHTYKPDGQFENNTGPGIATSIICIALLGVWLAFRRWLLL</sequence>
<dbReference type="SMART" id="SM00082">
    <property type="entry name" value="LRRCT"/>
    <property type="match status" value="1"/>
</dbReference>
<evidence type="ECO:0000256" key="4">
    <source>
        <dbReference type="SAM" id="Phobius"/>
    </source>
</evidence>
<dbReference type="OrthoDB" id="2151624at2759"/>
<organism>
    <name type="scientific">Branchiostoma floridae</name>
    <name type="common">Florida lancelet</name>
    <name type="synonym">Amphioxus</name>
    <dbReference type="NCBI Taxonomy" id="7739"/>
    <lineage>
        <taxon>Eukaryota</taxon>
        <taxon>Metazoa</taxon>
        <taxon>Chordata</taxon>
        <taxon>Cephalochordata</taxon>
        <taxon>Leptocardii</taxon>
        <taxon>Amphioxiformes</taxon>
        <taxon>Branchiostomatidae</taxon>
        <taxon>Branchiostoma</taxon>
    </lineage>
</organism>
<evidence type="ECO:0000256" key="2">
    <source>
        <dbReference type="ARBA" id="ARBA00022729"/>
    </source>
</evidence>
<dbReference type="InterPro" id="IPR000483">
    <property type="entry name" value="Cys-rich_flank_reg_C"/>
</dbReference>
<dbReference type="RefSeq" id="XP_035693784.1">
    <property type="nucleotide sequence ID" value="XM_035837891.1"/>
</dbReference>
<keyword evidence="8" id="KW-1185">Reference proteome</keyword>
<keyword evidence="1" id="KW-0433">Leucine-rich repeat</keyword>
<accession>C3ZDH1</accession>
<feature type="domain" description="LRRCT" evidence="6">
    <location>
        <begin position="161"/>
        <end position="228"/>
    </location>
</feature>
<evidence type="ECO:0000313" key="9">
    <source>
        <dbReference type="RefSeq" id="XP_035693784.1"/>
    </source>
</evidence>
<dbReference type="PANTHER" id="PTHR24369">
    <property type="entry name" value="ANTIGEN BSP, PUTATIVE-RELATED"/>
    <property type="match status" value="1"/>
</dbReference>
<dbReference type="Pfam" id="PF13855">
    <property type="entry name" value="LRR_8"/>
    <property type="match status" value="1"/>
</dbReference>
<keyword evidence="4" id="KW-0472">Membrane</keyword>
<reference evidence="9" key="3">
    <citation type="submission" date="2025-04" db="UniProtKB">
        <authorList>
            <consortium name="RefSeq"/>
        </authorList>
    </citation>
    <scope>IDENTIFICATION</scope>
    <source>
        <strain evidence="9">S238N-H82</strain>
        <tissue evidence="9">Testes</tissue>
    </source>
</reference>
<dbReference type="InterPro" id="IPR050541">
    <property type="entry name" value="LRR_TM_domain-containing"/>
</dbReference>
<feature type="transmembrane region" description="Helical" evidence="4">
    <location>
        <begin position="283"/>
        <end position="302"/>
    </location>
</feature>
<name>C3ZDH1_BRAFL</name>
<gene>
    <name evidence="9" type="primary">LOC118427924</name>
    <name evidence="7" type="ORF">BRAFLDRAFT_65346</name>
</gene>